<dbReference type="Pfam" id="PF02899">
    <property type="entry name" value="Phage_int_SAM_1"/>
    <property type="match status" value="1"/>
</dbReference>
<keyword evidence="5" id="KW-0229">DNA integration</keyword>
<dbReference type="Gene3D" id="1.10.150.130">
    <property type="match status" value="1"/>
</dbReference>
<evidence type="ECO:0000259" key="10">
    <source>
        <dbReference type="PROSITE" id="PS51898"/>
    </source>
</evidence>
<protein>
    <recommendedName>
        <fullName evidence="14">Tyrosine recombinase XerC</fullName>
    </recommendedName>
</protein>
<name>G6AD54_9BACT</name>
<dbReference type="PANTHER" id="PTHR30349">
    <property type="entry name" value="PHAGE INTEGRASE-RELATED"/>
    <property type="match status" value="1"/>
</dbReference>
<dbReference type="InterPro" id="IPR010998">
    <property type="entry name" value="Integrase_recombinase_N"/>
</dbReference>
<keyword evidence="3" id="KW-0132">Cell division</keyword>
<evidence type="ECO:0000256" key="9">
    <source>
        <dbReference type="PROSITE-ProRule" id="PRU01248"/>
    </source>
</evidence>
<dbReference type="InterPro" id="IPR050090">
    <property type="entry name" value="Tyrosine_recombinase_XerCD"/>
</dbReference>
<evidence type="ECO:0000256" key="3">
    <source>
        <dbReference type="ARBA" id="ARBA00022618"/>
    </source>
</evidence>
<dbReference type="GO" id="GO:0003677">
    <property type="term" value="F:DNA binding"/>
    <property type="evidence" value="ECO:0007669"/>
    <property type="project" value="UniProtKB-UniRule"/>
</dbReference>
<dbReference type="PANTHER" id="PTHR30349:SF77">
    <property type="entry name" value="TYROSINE RECOMBINASE XERC"/>
    <property type="match status" value="1"/>
</dbReference>
<dbReference type="STRING" id="857291.HMPREF9138_00031"/>
<keyword evidence="2" id="KW-0963">Cytoplasm</keyword>
<dbReference type="Proteomes" id="UP000004597">
    <property type="component" value="Unassembled WGS sequence"/>
</dbReference>
<dbReference type="GO" id="GO:0051301">
    <property type="term" value="P:cell division"/>
    <property type="evidence" value="ECO:0007669"/>
    <property type="project" value="UniProtKB-KW"/>
</dbReference>
<dbReference type="SUPFAM" id="SSF56349">
    <property type="entry name" value="DNA breaking-rejoining enzymes"/>
    <property type="match status" value="1"/>
</dbReference>
<dbReference type="Gene3D" id="1.10.443.10">
    <property type="entry name" value="Intergrase catalytic core"/>
    <property type="match status" value="1"/>
</dbReference>
<comment type="subcellular location">
    <subcellularLocation>
        <location evidence="1">Cytoplasm</location>
    </subcellularLocation>
</comment>
<evidence type="ECO:0000256" key="6">
    <source>
        <dbReference type="ARBA" id="ARBA00023125"/>
    </source>
</evidence>
<keyword evidence="6 9" id="KW-0238">DNA-binding</keyword>
<feature type="domain" description="Tyr recombinase" evidence="10">
    <location>
        <begin position="106"/>
        <end position="288"/>
    </location>
</feature>
<keyword evidence="13" id="KW-1185">Reference proteome</keyword>
<dbReference type="InterPro" id="IPR011010">
    <property type="entry name" value="DNA_brk_join_enz"/>
</dbReference>
<feature type="domain" description="Core-binding (CB)" evidence="11">
    <location>
        <begin position="1"/>
        <end position="85"/>
    </location>
</feature>
<reference evidence="12 13" key="1">
    <citation type="submission" date="2011-10" db="EMBL/GenBank/DDBJ databases">
        <title>The Genome Sequence of Prevotella histicola F0411.</title>
        <authorList>
            <consortium name="The Broad Institute Genome Sequencing Platform"/>
            <person name="Earl A."/>
            <person name="Ward D."/>
            <person name="Feldgarden M."/>
            <person name="Gevers D."/>
            <person name="Izard J."/>
            <person name="Ganesan A."/>
            <person name="Blanton J.M."/>
            <person name="Baranova O.V."/>
            <person name="Tanner A.C."/>
            <person name="Mathney J.M.J."/>
            <person name="Dewhirst F.E."/>
            <person name="Young S.K."/>
            <person name="Zeng Q."/>
            <person name="Gargeya S."/>
            <person name="Fitzgerald M."/>
            <person name="Haas B."/>
            <person name="Abouelleil A."/>
            <person name="Alvarado L."/>
            <person name="Arachchi H.M."/>
            <person name="Berlin A."/>
            <person name="Brown A."/>
            <person name="Chapman S.B."/>
            <person name="Chen Z."/>
            <person name="Dunbar C."/>
            <person name="Freedman E."/>
            <person name="Gearin G."/>
            <person name="Gellesch M."/>
            <person name="Goldberg J."/>
            <person name="Griggs A."/>
            <person name="Gujja S."/>
            <person name="Heiman D."/>
            <person name="Howarth C."/>
            <person name="Larson L."/>
            <person name="Lui A."/>
            <person name="MacDonald P.J.P."/>
            <person name="Montmayeur A."/>
            <person name="Murphy C."/>
            <person name="Neiman D."/>
            <person name="Pearson M."/>
            <person name="Priest M."/>
            <person name="Roberts A."/>
            <person name="Saif S."/>
            <person name="Shea T."/>
            <person name="Shenoy N."/>
            <person name="Sisk P."/>
            <person name="Stolte C."/>
            <person name="Sykes S."/>
            <person name="Wortman J."/>
            <person name="Nusbaum C."/>
            <person name="Birren B."/>
        </authorList>
    </citation>
    <scope>NUCLEOTIDE SEQUENCE [LARGE SCALE GENOMIC DNA]</scope>
    <source>
        <strain evidence="12 13">F0411</strain>
    </source>
</reference>
<dbReference type="Pfam" id="PF00589">
    <property type="entry name" value="Phage_integrase"/>
    <property type="match status" value="1"/>
</dbReference>
<dbReference type="GO" id="GO:0015074">
    <property type="term" value="P:DNA integration"/>
    <property type="evidence" value="ECO:0007669"/>
    <property type="project" value="UniProtKB-KW"/>
</dbReference>
<dbReference type="GO" id="GO:0006310">
    <property type="term" value="P:DNA recombination"/>
    <property type="evidence" value="ECO:0007669"/>
    <property type="project" value="UniProtKB-KW"/>
</dbReference>
<dbReference type="InterPro" id="IPR004107">
    <property type="entry name" value="Integrase_SAM-like_N"/>
</dbReference>
<dbReference type="InterPro" id="IPR002104">
    <property type="entry name" value="Integrase_catalytic"/>
</dbReference>
<keyword evidence="4" id="KW-0159">Chromosome partition</keyword>
<dbReference type="PROSITE" id="PS51900">
    <property type="entry name" value="CB"/>
    <property type="match status" value="1"/>
</dbReference>
<evidence type="ECO:0000259" key="11">
    <source>
        <dbReference type="PROSITE" id="PS51900"/>
    </source>
</evidence>
<sequence length="294" mass="34164">MPMIEMFLDYLRLERNYSLLTVKSYREDLSDFERFFESLDSQVSWTSVDADVIRNWMEYMMDRGNSASSVNRRLSALRSFYRFALRKKIVQRDPVHGLQGPKKKKPLPQFLKETEMERLLDSKMWTDSYEDVLSRTLIIMFYETGIRLSELTGLDDKDVDSVTCEIKVTGKRNKQRIIPYGENLAKTLAIYRQKRDAMVKDGSAAFFQTKVGERMSGAQVRSLVKKNLSKVSTLKKRTPHVLRHTFATAMLNHNAGLESVKKLLGHESLSTTEIYTHTTFEQLKKVYKNAHPRA</sequence>
<evidence type="ECO:0000256" key="5">
    <source>
        <dbReference type="ARBA" id="ARBA00022908"/>
    </source>
</evidence>
<dbReference type="InterPro" id="IPR044068">
    <property type="entry name" value="CB"/>
</dbReference>
<evidence type="ECO:0000256" key="7">
    <source>
        <dbReference type="ARBA" id="ARBA00023172"/>
    </source>
</evidence>
<keyword evidence="7" id="KW-0233">DNA recombination</keyword>
<dbReference type="InterPro" id="IPR013762">
    <property type="entry name" value="Integrase-like_cat_sf"/>
</dbReference>
<keyword evidence="8" id="KW-0131">Cell cycle</keyword>
<dbReference type="GO" id="GO:0005737">
    <property type="term" value="C:cytoplasm"/>
    <property type="evidence" value="ECO:0007669"/>
    <property type="project" value="UniProtKB-SubCell"/>
</dbReference>
<accession>G6AD54</accession>
<dbReference type="HOGENOM" id="CLU_027562_9_2_10"/>
<evidence type="ECO:0000313" key="12">
    <source>
        <dbReference type="EMBL" id="EHG17578.1"/>
    </source>
</evidence>
<evidence type="ECO:0008006" key="14">
    <source>
        <dbReference type="Google" id="ProtNLM"/>
    </source>
</evidence>
<dbReference type="GO" id="GO:0007059">
    <property type="term" value="P:chromosome segregation"/>
    <property type="evidence" value="ECO:0007669"/>
    <property type="project" value="UniProtKB-KW"/>
</dbReference>
<evidence type="ECO:0000256" key="1">
    <source>
        <dbReference type="ARBA" id="ARBA00004496"/>
    </source>
</evidence>
<dbReference type="EMBL" id="AFXP01000001">
    <property type="protein sequence ID" value="EHG17578.1"/>
    <property type="molecule type" value="Genomic_DNA"/>
</dbReference>
<proteinExistence type="predicted"/>
<dbReference type="PROSITE" id="PS51898">
    <property type="entry name" value="TYR_RECOMBINASE"/>
    <property type="match status" value="1"/>
</dbReference>
<evidence type="ECO:0000256" key="4">
    <source>
        <dbReference type="ARBA" id="ARBA00022829"/>
    </source>
</evidence>
<evidence type="ECO:0000256" key="2">
    <source>
        <dbReference type="ARBA" id="ARBA00022490"/>
    </source>
</evidence>
<comment type="caution">
    <text evidence="12">The sequence shown here is derived from an EMBL/GenBank/DDBJ whole genome shotgun (WGS) entry which is preliminary data.</text>
</comment>
<dbReference type="AlphaFoldDB" id="G6AD54"/>
<gene>
    <name evidence="12" type="ORF">HMPREF9138_00031</name>
</gene>
<dbReference type="PATRIC" id="fig|857291.3.peg.29"/>
<organism evidence="12 13">
    <name type="scientific">Prevotella histicola F0411</name>
    <dbReference type="NCBI Taxonomy" id="857291"/>
    <lineage>
        <taxon>Bacteria</taxon>
        <taxon>Pseudomonadati</taxon>
        <taxon>Bacteroidota</taxon>
        <taxon>Bacteroidia</taxon>
        <taxon>Bacteroidales</taxon>
        <taxon>Prevotellaceae</taxon>
        <taxon>Prevotella</taxon>
    </lineage>
</organism>
<evidence type="ECO:0000256" key="8">
    <source>
        <dbReference type="ARBA" id="ARBA00023306"/>
    </source>
</evidence>
<evidence type="ECO:0000313" key="13">
    <source>
        <dbReference type="Proteomes" id="UP000004597"/>
    </source>
</evidence>